<feature type="region of interest" description="Disordered" evidence="1">
    <location>
        <begin position="60"/>
        <end position="132"/>
    </location>
</feature>
<feature type="compositionally biased region" description="Polar residues" evidence="1">
    <location>
        <begin position="117"/>
        <end position="132"/>
    </location>
</feature>
<comment type="caution">
    <text evidence="2">The sequence shown here is derived from an EMBL/GenBank/DDBJ whole genome shotgun (WGS) entry which is preliminary data.</text>
</comment>
<feature type="compositionally biased region" description="Low complexity" evidence="1">
    <location>
        <begin position="85"/>
        <end position="108"/>
    </location>
</feature>
<gene>
    <name evidence="2" type="ORF">VKT23_019135</name>
</gene>
<evidence type="ECO:0000313" key="3">
    <source>
        <dbReference type="Proteomes" id="UP001498398"/>
    </source>
</evidence>
<reference evidence="2 3" key="1">
    <citation type="submission" date="2024-01" db="EMBL/GenBank/DDBJ databases">
        <title>A draft genome for the cacao thread blight pathogen Marasmiellus scandens.</title>
        <authorList>
            <person name="Baruah I.K."/>
            <person name="Leung J."/>
            <person name="Bukari Y."/>
            <person name="Amoako-Attah I."/>
            <person name="Meinhardt L.W."/>
            <person name="Bailey B.A."/>
            <person name="Cohen S.P."/>
        </authorList>
    </citation>
    <scope>NUCLEOTIDE SEQUENCE [LARGE SCALE GENOMIC DNA]</scope>
    <source>
        <strain evidence="2 3">GH-19</strain>
    </source>
</reference>
<protein>
    <submittedName>
        <fullName evidence="2">Uncharacterized protein</fullName>
    </submittedName>
</protein>
<dbReference type="Proteomes" id="UP001498398">
    <property type="component" value="Unassembled WGS sequence"/>
</dbReference>
<name>A0ABR1IRJ5_9AGAR</name>
<feature type="compositionally biased region" description="Polar residues" evidence="1">
    <location>
        <begin position="75"/>
        <end position="84"/>
    </location>
</feature>
<keyword evidence="3" id="KW-1185">Reference proteome</keyword>
<evidence type="ECO:0000313" key="2">
    <source>
        <dbReference type="EMBL" id="KAK7436424.1"/>
    </source>
</evidence>
<dbReference type="EMBL" id="JBANRG010000094">
    <property type="protein sequence ID" value="KAK7436424.1"/>
    <property type="molecule type" value="Genomic_DNA"/>
</dbReference>
<sequence>MGGLKVTISTQPVTAVHNVHIWKHRQDGPGGSFLQKMEVYSKEGPTGPFKFAPVAVHDITKREGSSGEGSNSGNTDNNISKSVDGNSGIIITGNNNQITNQNSNTGQIRQIAGGNGNDDQNINSNVENGNQM</sequence>
<accession>A0ABR1IRJ5</accession>
<evidence type="ECO:0000256" key="1">
    <source>
        <dbReference type="SAM" id="MobiDB-lite"/>
    </source>
</evidence>
<proteinExistence type="predicted"/>
<organism evidence="2 3">
    <name type="scientific">Marasmiellus scandens</name>
    <dbReference type="NCBI Taxonomy" id="2682957"/>
    <lineage>
        <taxon>Eukaryota</taxon>
        <taxon>Fungi</taxon>
        <taxon>Dikarya</taxon>
        <taxon>Basidiomycota</taxon>
        <taxon>Agaricomycotina</taxon>
        <taxon>Agaricomycetes</taxon>
        <taxon>Agaricomycetidae</taxon>
        <taxon>Agaricales</taxon>
        <taxon>Marasmiineae</taxon>
        <taxon>Omphalotaceae</taxon>
        <taxon>Marasmiellus</taxon>
    </lineage>
</organism>